<dbReference type="EMBL" id="VTXP01000008">
    <property type="protein sequence ID" value="NOJ24245.1"/>
    <property type="molecule type" value="Genomic_DNA"/>
</dbReference>
<evidence type="ECO:0000313" key="2">
    <source>
        <dbReference type="Proteomes" id="UP000576645"/>
    </source>
</evidence>
<organism evidence="1 2">
    <name type="scientific">Vibrio coralliilyticus</name>
    <dbReference type="NCBI Taxonomy" id="190893"/>
    <lineage>
        <taxon>Bacteria</taxon>
        <taxon>Pseudomonadati</taxon>
        <taxon>Pseudomonadota</taxon>
        <taxon>Gammaproteobacteria</taxon>
        <taxon>Vibrionales</taxon>
        <taxon>Vibrionaceae</taxon>
        <taxon>Vibrio</taxon>
    </lineage>
</organism>
<sequence>MNLDKIPQDLYHGLREAFTLRPDTPTFVQPERQQLKEHLQKEEQFYSSSKARSSRVFAHCLNQVNDNLISHQHTGLPAQKTEGYKQLASEVYRGERSNTSAFMASAGQWLDAFNGASTQRDKVDCLIGLVANTAGGSMSGALDDNNYKTGKAFHPAKE</sequence>
<dbReference type="AlphaFoldDB" id="A0AAP6ZLP9"/>
<accession>A0AAP6ZLP9</accession>
<gene>
    <name evidence="1" type="ORF">F0238_16040</name>
</gene>
<comment type="caution">
    <text evidence="1">The sequence shown here is derived from an EMBL/GenBank/DDBJ whole genome shotgun (WGS) entry which is preliminary data.</text>
</comment>
<dbReference type="Proteomes" id="UP000576645">
    <property type="component" value="Unassembled WGS sequence"/>
</dbReference>
<reference evidence="1 2" key="1">
    <citation type="submission" date="2019-09" db="EMBL/GenBank/DDBJ databases">
        <title>Draft genome sequencing and comparative genomics of hatchery-associated Vibrios.</title>
        <authorList>
            <person name="Kehlet-Delgado H."/>
            <person name="Mueller R.S."/>
        </authorList>
    </citation>
    <scope>NUCLEOTIDE SEQUENCE [LARGE SCALE GENOMIC DNA]</scope>
    <source>
        <strain evidence="1 2">09-121-3</strain>
    </source>
</reference>
<evidence type="ECO:0000313" key="1">
    <source>
        <dbReference type="EMBL" id="NOJ24245.1"/>
    </source>
</evidence>
<dbReference type="RefSeq" id="WP_171353165.1">
    <property type="nucleotide sequence ID" value="NZ_VTXP01000008.1"/>
</dbReference>
<protein>
    <submittedName>
        <fullName evidence="1">Uncharacterized protein</fullName>
    </submittedName>
</protein>
<name>A0AAP6ZLP9_9VIBR</name>
<proteinExistence type="predicted"/>